<feature type="region of interest" description="Disordered" evidence="1">
    <location>
        <begin position="1849"/>
        <end position="1878"/>
    </location>
</feature>
<reference evidence="5" key="1">
    <citation type="submission" date="2016-04" db="UniProtKB">
        <authorList>
            <consortium name="WormBaseParasite"/>
        </authorList>
    </citation>
    <scope>IDENTIFICATION</scope>
</reference>
<proteinExistence type="predicted"/>
<dbReference type="InterPro" id="IPR024372">
    <property type="entry name" value="Ecm29_N"/>
</dbReference>
<evidence type="ECO:0000256" key="1">
    <source>
        <dbReference type="SAM" id="MobiDB-lite"/>
    </source>
</evidence>
<reference evidence="3 4" key="2">
    <citation type="submission" date="2018-11" db="EMBL/GenBank/DDBJ databases">
        <authorList>
            <consortium name="Pathogen Informatics"/>
        </authorList>
    </citation>
    <scope>NUCLEOTIDE SEQUENCE [LARGE SCALE GENOMIC DNA]</scope>
</reference>
<protein>
    <submittedName>
        <fullName evidence="5">Proteasome-associated protein ECM29 homolog</fullName>
    </submittedName>
</protein>
<organism evidence="5">
    <name type="scientific">Taenia asiatica</name>
    <name type="common">Asian tapeworm</name>
    <dbReference type="NCBI Taxonomy" id="60517"/>
    <lineage>
        <taxon>Eukaryota</taxon>
        <taxon>Metazoa</taxon>
        <taxon>Spiralia</taxon>
        <taxon>Lophotrochozoa</taxon>
        <taxon>Platyhelminthes</taxon>
        <taxon>Cestoda</taxon>
        <taxon>Eucestoda</taxon>
        <taxon>Cyclophyllidea</taxon>
        <taxon>Taeniidae</taxon>
        <taxon>Taenia</taxon>
    </lineage>
</organism>
<feature type="region of interest" description="Disordered" evidence="1">
    <location>
        <begin position="2176"/>
        <end position="2248"/>
    </location>
</feature>
<dbReference type="Proteomes" id="UP000282613">
    <property type="component" value="Unassembled WGS sequence"/>
</dbReference>
<feature type="compositionally biased region" description="Acidic residues" evidence="1">
    <location>
        <begin position="2207"/>
        <end position="2248"/>
    </location>
</feature>
<feature type="region of interest" description="Disordered" evidence="1">
    <location>
        <begin position="969"/>
        <end position="1003"/>
    </location>
</feature>
<dbReference type="GO" id="GO:0060090">
    <property type="term" value="F:molecular adaptor activity"/>
    <property type="evidence" value="ECO:0007669"/>
    <property type="project" value="InterPro"/>
</dbReference>
<feature type="region of interest" description="Disordered" evidence="1">
    <location>
        <begin position="366"/>
        <end position="422"/>
    </location>
</feature>
<keyword evidence="4" id="KW-1185">Reference proteome</keyword>
<gene>
    <name evidence="3" type="ORF">TASK_LOCUS4726</name>
</gene>
<feature type="region of interest" description="Disordered" evidence="1">
    <location>
        <begin position="1034"/>
        <end position="1053"/>
    </location>
</feature>
<feature type="domain" description="Proteasome component Ecm29 N-terminal" evidence="2">
    <location>
        <begin position="498"/>
        <end position="613"/>
    </location>
</feature>
<feature type="compositionally biased region" description="Basic and acidic residues" evidence="1">
    <location>
        <begin position="1865"/>
        <end position="1877"/>
    </location>
</feature>
<feature type="compositionally biased region" description="Gly residues" evidence="1">
    <location>
        <begin position="976"/>
        <end position="987"/>
    </location>
</feature>
<feature type="compositionally biased region" description="Low complexity" evidence="1">
    <location>
        <begin position="1568"/>
        <end position="1583"/>
    </location>
</feature>
<evidence type="ECO:0000313" key="4">
    <source>
        <dbReference type="Proteomes" id="UP000282613"/>
    </source>
</evidence>
<feature type="compositionally biased region" description="Basic and acidic residues" evidence="1">
    <location>
        <begin position="1036"/>
        <end position="1049"/>
    </location>
</feature>
<dbReference type="SUPFAM" id="SSF48371">
    <property type="entry name" value="ARM repeat"/>
    <property type="match status" value="2"/>
</dbReference>
<evidence type="ECO:0000259" key="2">
    <source>
        <dbReference type="Pfam" id="PF13001"/>
    </source>
</evidence>
<dbReference type="EMBL" id="UYRS01018367">
    <property type="protein sequence ID" value="VDK33896.1"/>
    <property type="molecule type" value="Genomic_DNA"/>
</dbReference>
<accession>A0A0R3W421</accession>
<evidence type="ECO:0000313" key="3">
    <source>
        <dbReference type="EMBL" id="VDK33896.1"/>
    </source>
</evidence>
<feature type="region of interest" description="Disordered" evidence="1">
    <location>
        <begin position="1501"/>
        <end position="1524"/>
    </location>
</feature>
<name>A0A0R3W421_TAEAS</name>
<feature type="compositionally biased region" description="Polar residues" evidence="1">
    <location>
        <begin position="2185"/>
        <end position="2206"/>
    </location>
</feature>
<feature type="compositionally biased region" description="Polar residues" evidence="1">
    <location>
        <begin position="407"/>
        <end position="422"/>
    </location>
</feature>
<evidence type="ECO:0000313" key="5">
    <source>
        <dbReference type="WBParaSite" id="TASK_0000472501-mRNA-1"/>
    </source>
</evidence>
<sequence>MGSVDESFNLQSGGYVGGMECARAGTDIERLALRISLASIDEQFEKVIQKSLVFILRYLAKYDDHRRKLLELLGDVTRRLKRRLNIQLPVHELFVAYNDPENSTYLTNFSHMYIRLGYPRLPITEQICLLPVLFASLTENKPIVQRDVLLHLTLPIIGGVPADARNRLELELHELPMQRRFINEFYSLVLLLPYTFERHIRFDTPAVVIPEGFNAYDYSRVAHERFSFIHSASELEKYKVAIVQFYSRGFFPTDESIVPLLFADADSRHSVVSAANKEVRMLSVLVDWENEALLSRIFDWYLGRRREFDPKGLSDPRQPLSAGVRIKLGHFLLRSRITLTGTLAPDLIEAAVLSLKGVTSCKEPAKPLSAASSQQQQPSQLVCPTHGMKTEQPQQQQQQQQPLAGPTSASVPATQCTHRTGQSVQRRLANHGLDLLAHLLDNATSIPPDASVRALGSLIEFVYEGTSDEVRQHSLFSTRLLITVFYSCHYANCPLVPARARGFELLSRFLSREPNYLLKDPSQLPRLFDVLSEDIAPDLKTAAAHCLRRLAFTFQEAQRQNYPALRNQLAKLERLLFENMERADPVSRLVAVHFAGIIYPPDHIPTRYLILQALGDKSFALTTVGTFHWYKFVALHCACVLALPCRDQRVRNEARMVFSIFLDPNIANDIVYGRVKLPSFVEFVNHDTQHIRKNPFIDVERLIPVVQFIRLCLLAVKGGLTSAQEKEMIYETDDEIRYRINQNVRYLLSLAAPSSTAAGPSAKVAEGCINSDASATATHSGLLQPNPEQARRSIATYFRLIHVVIFARCQSPWDCTSIFGFAMPFSVVLLPNFWKLAFTGNFPPLSTAPEFPNFMEEVLINNTRELAVGGKNILDQINNLLLGTSRGANCRHACASIFSAVTMETEQPAEALQTAISMLEKVPRGSVMVDGESSHHIQGMMMGVAYLLKHLHDRHCSSPLAGSTATANTTGAIVNGTGGGGGGGGGGKSKKSKKQDSKNKQHMQTGIAETIEKFLKIVDAFLIRPTLLVDKPLGSSKEKSGHHQEKEGKNAAGSGVRYVTTTVAQATVTTLLEALAVLAQAGCLANLPAGSTVPNIEPSGTLPSCGESKANLVARVALYLTLPPSPVTSTTTGTGAANTSAANRASEEPLPVMAGHQRVWFATLRTLACLCTGEPPDNVTTATLEKGTEQRVSTHPHLMFIIEAMSKMQEVRALLNVRDPALQLAVGAAMADALLGAASPYKGLWFERTYPLRVPPGASEAAARSPAGRWLAERFVALLTHKPGQVKPPPAMLAVSLWALAMARRFAPPPVDLLPPELFINLLTENDEALQCVAASILGLIYDRNDEAARMTLVDSLNKMIADGKRPNTSVFRELCGLAHQIGRDDMSLSLVVLATTSPPPSVNASVLFQPVNALDGASVGPANCPATAAVTTPWLTLCAVACAGLVRRLGRSLAPALPRLVPRVFIRRYDMARPRMRNAMQKIWLGLILYATSNSASNGMANSSAASKSDSGGSSAAGPAASPATITTTWESGNLANVSVNALASELVEANFNAILCEIKSQLGLTSTTKSKAPTSPPSSSAVLGPNSTPDPNLRDACCLATVALTEHPSAYKQFAAHLPSLLSGLLAMVDAEQTSDDAGVDSGLMIRALDDPSCRDVATGLLPRLLPILISRALSTAAAFSSADTVKLQHPQPPITESRSLALDLLLAAARVASPASLKNALPQLTVAGLQTMASLTPNRVVSVMRPCTLPCALPPQHSHWNSNLTSSNTTSRELQMAEVLRLCVRLIDESSLSQLVMPLVELIRAGGGTGGGSSAAGGSRGTGANSVAAVATATCIFLSHLALSSSSSSSSSTLITQSSPQSKKEESDGDDLKNRIVSPLSQHTGKLLAALLGALPNAGRQLDNLGRKTVQEEMAQAVALLLRFAKDTSVAKVFTRVRSWFMETSASGQYAEGVSSGSGHWACVRVMHAIARCCPDLLFAHPGLTLPLIFINTQSEAEVLQLASLPNGPSVVEPPSASLTSMPFSPATALLDDDDEEVNARRALWKETWREILPVSHANAAAANTTATSSVNTTAGDVQQPHLCSPGGYSASGVCPLADLLKPPLLTTFISTLSEALIRSPSWLVRNQAALALLSVSAAIVSQPMFLLTTVASSMLRDATASDRGNTVAAAATSASAPALQVSKTQTAGPGVQQSSASETQQSDNEEEEEAEDEEVGDDNEDEEDEDEEEEEEGDEEDEQDEEENEAVFLIWCELARVLIAALKETGSWSGKVYLLRTVRMLTQTALERVFNLDDPSNELVNEMWSVLVRETRAGRSEHAGPSYQAEAFWALASFAEICGRDATGLTEVKEKDDRLTRLLRLILPNGIPNPTEQQASSKKGKQTQFQISQELSEAEQELAIKTVGVMWPLQTMQSHVDRFVDTLHHLIFLISQGGWRIQSAALGSILAMFAKLRTEQGEELVKKASEGGGNPLEKLGLKELMNRLKRCTENTKSPVLREHALGAIASILRHRSFVTLIHSQLEELVQSYVNCGTSNMREWACALMKSL</sequence>
<dbReference type="InterPro" id="IPR016024">
    <property type="entry name" value="ARM-type_fold"/>
</dbReference>
<feature type="compositionally biased region" description="Low complexity" evidence="1">
    <location>
        <begin position="367"/>
        <end position="381"/>
    </location>
</feature>
<dbReference type="OrthoDB" id="16066at2759"/>
<feature type="compositionally biased region" description="Low complexity" evidence="1">
    <location>
        <begin position="392"/>
        <end position="402"/>
    </location>
</feature>
<dbReference type="Pfam" id="PF13001">
    <property type="entry name" value="ECM29_N"/>
    <property type="match status" value="2"/>
</dbReference>
<dbReference type="STRING" id="60517.A0A0R3W421"/>
<feature type="compositionally biased region" description="Low complexity" evidence="1">
    <location>
        <begin position="1849"/>
        <end position="1864"/>
    </location>
</feature>
<dbReference type="WBParaSite" id="TASK_0000472501-mRNA-1">
    <property type="protein sequence ID" value="TASK_0000472501-mRNA-1"/>
    <property type="gene ID" value="TASK_0000472501"/>
</dbReference>
<dbReference type="GO" id="GO:0043248">
    <property type="term" value="P:proteasome assembly"/>
    <property type="evidence" value="ECO:0007669"/>
    <property type="project" value="InterPro"/>
</dbReference>
<feature type="region of interest" description="Disordered" evidence="1">
    <location>
        <begin position="1568"/>
        <end position="1590"/>
    </location>
</feature>
<feature type="domain" description="Proteasome component Ecm29 N-terminal" evidence="2">
    <location>
        <begin position="28"/>
        <end position="340"/>
    </location>
</feature>